<proteinExistence type="predicted"/>
<reference evidence="1 2" key="1">
    <citation type="submission" date="2019-09" db="EMBL/GenBank/DDBJ databases">
        <authorList>
            <person name="Chandra G."/>
            <person name="Truman W A."/>
        </authorList>
    </citation>
    <scope>NUCLEOTIDE SEQUENCE [LARGE SCALE GENOMIC DNA]</scope>
    <source>
        <strain evidence="1">PS925</strain>
    </source>
</reference>
<name>A0A5E7UUH8_PSEFL</name>
<dbReference type="AlphaFoldDB" id="A0A5E7UUH8"/>
<protein>
    <submittedName>
        <fullName evidence="1">Uncharacterized protein</fullName>
    </submittedName>
</protein>
<evidence type="ECO:0000313" key="2">
    <source>
        <dbReference type="Proteomes" id="UP000412311"/>
    </source>
</evidence>
<organism evidence="1 2">
    <name type="scientific">Pseudomonas fluorescens</name>
    <dbReference type="NCBI Taxonomy" id="294"/>
    <lineage>
        <taxon>Bacteria</taxon>
        <taxon>Pseudomonadati</taxon>
        <taxon>Pseudomonadota</taxon>
        <taxon>Gammaproteobacteria</taxon>
        <taxon>Pseudomonadales</taxon>
        <taxon>Pseudomonadaceae</taxon>
        <taxon>Pseudomonas</taxon>
    </lineage>
</organism>
<accession>A0A5E7UUH8</accession>
<dbReference type="EMBL" id="CABVJG010000012">
    <property type="protein sequence ID" value="VVQ15172.1"/>
    <property type="molecule type" value="Genomic_DNA"/>
</dbReference>
<evidence type="ECO:0000313" key="1">
    <source>
        <dbReference type="EMBL" id="VVQ15172.1"/>
    </source>
</evidence>
<sequence>MGKGENKLIFPSLLREMSGLICGRVSHSSLSAMQNQRLTIG</sequence>
<dbReference type="Proteomes" id="UP000412311">
    <property type="component" value="Unassembled WGS sequence"/>
</dbReference>
<gene>
    <name evidence="1" type="ORF">PS925_03990</name>
</gene>